<organism evidence="7 8">
    <name type="scientific">Oleiphilus messinensis</name>
    <dbReference type="NCBI Taxonomy" id="141451"/>
    <lineage>
        <taxon>Bacteria</taxon>
        <taxon>Pseudomonadati</taxon>
        <taxon>Pseudomonadota</taxon>
        <taxon>Gammaproteobacteria</taxon>
        <taxon>Oceanospirillales</taxon>
        <taxon>Oleiphilaceae</taxon>
        <taxon>Oleiphilus</taxon>
    </lineage>
</organism>
<dbReference type="KEGG" id="ome:OLMES_4520"/>
<evidence type="ECO:0000256" key="3">
    <source>
        <dbReference type="ARBA" id="ARBA00022692"/>
    </source>
</evidence>
<keyword evidence="3 6" id="KW-0812">Transmembrane</keyword>
<evidence type="ECO:0000256" key="6">
    <source>
        <dbReference type="SAM" id="Phobius"/>
    </source>
</evidence>
<feature type="transmembrane region" description="Helical" evidence="6">
    <location>
        <begin position="52"/>
        <end position="70"/>
    </location>
</feature>
<dbReference type="Proteomes" id="UP000196027">
    <property type="component" value="Chromosome"/>
</dbReference>
<comment type="similarity">
    <text evidence="2">Belongs to the UPF0382 family.</text>
</comment>
<keyword evidence="4 6" id="KW-1133">Transmembrane helix</keyword>
<reference evidence="7 8" key="1">
    <citation type="submission" date="2017-05" db="EMBL/GenBank/DDBJ databases">
        <title>Genomic insights into alkan degradation activity of Oleiphilus messinensis.</title>
        <authorList>
            <person name="Kozyavkin S.A."/>
            <person name="Slesarev A.I."/>
            <person name="Golyshin P.N."/>
            <person name="Korzhenkov A."/>
            <person name="Golyshina O.N."/>
            <person name="Toshchakov S.V."/>
        </authorList>
    </citation>
    <scope>NUCLEOTIDE SEQUENCE [LARGE SCALE GENOMIC DNA]</scope>
    <source>
        <strain evidence="7 8">ME102</strain>
    </source>
</reference>
<feature type="transmembrane region" description="Helical" evidence="6">
    <location>
        <begin position="117"/>
        <end position="137"/>
    </location>
</feature>
<dbReference type="OrthoDB" id="9802121at2"/>
<dbReference type="Pfam" id="PF04241">
    <property type="entry name" value="DUF423"/>
    <property type="match status" value="1"/>
</dbReference>
<evidence type="ECO:0000256" key="4">
    <source>
        <dbReference type="ARBA" id="ARBA00022989"/>
    </source>
</evidence>
<feature type="transmembrane region" description="Helical" evidence="6">
    <location>
        <begin position="77"/>
        <end position="97"/>
    </location>
</feature>
<dbReference type="GO" id="GO:0016020">
    <property type="term" value="C:membrane"/>
    <property type="evidence" value="ECO:0007669"/>
    <property type="project" value="UniProtKB-SubCell"/>
</dbReference>
<proteinExistence type="inferred from homology"/>
<accession>A0A1Y0IFD2</accession>
<dbReference type="PANTHER" id="PTHR43461:SF1">
    <property type="entry name" value="TRANSMEMBRANE PROTEIN 256"/>
    <property type="match status" value="1"/>
</dbReference>
<dbReference type="EMBL" id="CP021425">
    <property type="protein sequence ID" value="ARU58516.1"/>
    <property type="molecule type" value="Genomic_DNA"/>
</dbReference>
<dbReference type="RefSeq" id="WP_087463282.1">
    <property type="nucleotide sequence ID" value="NZ_CP021425.1"/>
</dbReference>
<gene>
    <name evidence="7" type="primary">ygdD</name>
    <name evidence="7" type="ORF">OLMES_4520</name>
</gene>
<dbReference type="AlphaFoldDB" id="A0A1Y0IFD2"/>
<dbReference type="PANTHER" id="PTHR43461">
    <property type="entry name" value="TRANSMEMBRANE PROTEIN 256"/>
    <property type="match status" value="1"/>
</dbReference>
<evidence type="ECO:0000313" key="8">
    <source>
        <dbReference type="Proteomes" id="UP000196027"/>
    </source>
</evidence>
<dbReference type="InterPro" id="IPR006696">
    <property type="entry name" value="DUF423"/>
</dbReference>
<keyword evidence="5 6" id="KW-0472">Membrane</keyword>
<protein>
    <submittedName>
        <fullName evidence="7">Inner membrane protein</fullName>
    </submittedName>
</protein>
<evidence type="ECO:0000256" key="2">
    <source>
        <dbReference type="ARBA" id="ARBA00009694"/>
    </source>
</evidence>
<feature type="transmembrane region" description="Helical" evidence="6">
    <location>
        <begin position="12"/>
        <end position="32"/>
    </location>
</feature>
<keyword evidence="8" id="KW-1185">Reference proteome</keyword>
<evidence type="ECO:0000313" key="7">
    <source>
        <dbReference type="EMBL" id="ARU58516.1"/>
    </source>
</evidence>
<evidence type="ECO:0000256" key="1">
    <source>
        <dbReference type="ARBA" id="ARBA00004141"/>
    </source>
</evidence>
<evidence type="ECO:0000256" key="5">
    <source>
        <dbReference type="ARBA" id="ARBA00023136"/>
    </source>
</evidence>
<name>A0A1Y0IFD2_9GAMM</name>
<sequence>MNVEARLSSLQGFCFAAGSLFALVAVVAGAVGAHLVASDSVDAGRWQTANQYHFYHSLALLLVGSLWPYLRQSSFMLWGVFVCFCAGIFGFSVTLYIRVAFPGTGFAEMVSPVTPMGGMLLMFGWLILFLAVIWRFIQQTRVAGRSEL</sequence>
<comment type="subcellular location">
    <subcellularLocation>
        <location evidence="1">Membrane</location>
        <topology evidence="1">Multi-pass membrane protein</topology>
    </subcellularLocation>
</comment>